<dbReference type="Gene3D" id="3.40.50.300">
    <property type="entry name" value="P-loop containing nucleotide triphosphate hydrolases"/>
    <property type="match status" value="1"/>
</dbReference>
<dbReference type="InterPro" id="IPR004540">
    <property type="entry name" value="Transl_elong_EFG/EF2"/>
</dbReference>
<evidence type="ECO:0000256" key="3">
    <source>
        <dbReference type="ARBA" id="ARBA00023134"/>
    </source>
</evidence>
<dbReference type="InterPro" id="IPR000640">
    <property type="entry name" value="EFG_V-like"/>
</dbReference>
<dbReference type="SMART" id="SM00838">
    <property type="entry name" value="EFG_C"/>
    <property type="match status" value="1"/>
</dbReference>
<organism evidence="5">
    <name type="scientific">hydrothermal vent metagenome</name>
    <dbReference type="NCBI Taxonomy" id="652676"/>
    <lineage>
        <taxon>unclassified sequences</taxon>
        <taxon>metagenomes</taxon>
        <taxon>ecological metagenomes</taxon>
    </lineage>
</organism>
<dbReference type="InterPro" id="IPR053905">
    <property type="entry name" value="EF-G-like_DII"/>
</dbReference>
<proteinExistence type="inferred from homology"/>
<dbReference type="CDD" id="cd16262">
    <property type="entry name" value="EFG_III"/>
    <property type="match status" value="1"/>
</dbReference>
<dbReference type="InterPro" id="IPR009022">
    <property type="entry name" value="EFG_III"/>
</dbReference>
<dbReference type="NCBIfam" id="TIGR00231">
    <property type="entry name" value="small_GTP"/>
    <property type="match status" value="1"/>
</dbReference>
<dbReference type="InterPro" id="IPR035649">
    <property type="entry name" value="EFG_V"/>
</dbReference>
<dbReference type="NCBIfam" id="TIGR00484">
    <property type="entry name" value="EF-G"/>
    <property type="match status" value="1"/>
</dbReference>
<evidence type="ECO:0000256" key="2">
    <source>
        <dbReference type="ARBA" id="ARBA00022741"/>
    </source>
</evidence>
<dbReference type="InterPro" id="IPR020568">
    <property type="entry name" value="Ribosomal_Su5_D2-typ_SF"/>
</dbReference>
<dbReference type="GO" id="GO:0003924">
    <property type="term" value="F:GTPase activity"/>
    <property type="evidence" value="ECO:0007669"/>
    <property type="project" value="InterPro"/>
</dbReference>
<protein>
    <submittedName>
        <fullName evidence="5">Translation elongation factor G</fullName>
    </submittedName>
</protein>
<dbReference type="Gene3D" id="2.40.30.10">
    <property type="entry name" value="Translation factors"/>
    <property type="match status" value="1"/>
</dbReference>
<dbReference type="InterPro" id="IPR009000">
    <property type="entry name" value="Transl_B-barrel_sf"/>
</dbReference>
<keyword evidence="5" id="KW-0648">Protein biosynthesis</keyword>
<dbReference type="PANTHER" id="PTHR43261:SF7">
    <property type="entry name" value="ELONGATION FACTOR G-LIKE PROTEIN"/>
    <property type="match status" value="1"/>
</dbReference>
<dbReference type="CDD" id="cd04170">
    <property type="entry name" value="EF-G_bact"/>
    <property type="match status" value="1"/>
</dbReference>
<dbReference type="Gene3D" id="3.30.70.870">
    <property type="entry name" value="Elongation Factor G (Translational Gtpase), domain 3"/>
    <property type="match status" value="1"/>
</dbReference>
<dbReference type="GO" id="GO:0005525">
    <property type="term" value="F:GTP binding"/>
    <property type="evidence" value="ECO:0007669"/>
    <property type="project" value="UniProtKB-KW"/>
</dbReference>
<name>A0A3B1CBK2_9ZZZZ</name>
<dbReference type="InterPro" id="IPR005225">
    <property type="entry name" value="Small_GTP-bd"/>
</dbReference>
<dbReference type="GO" id="GO:0003746">
    <property type="term" value="F:translation elongation factor activity"/>
    <property type="evidence" value="ECO:0007669"/>
    <property type="project" value="UniProtKB-KW"/>
</dbReference>
<feature type="domain" description="Tr-type G" evidence="4">
    <location>
        <begin position="7"/>
        <end position="281"/>
    </location>
</feature>
<dbReference type="SUPFAM" id="SSF54211">
    <property type="entry name" value="Ribosomal protein S5 domain 2-like"/>
    <property type="match status" value="1"/>
</dbReference>
<dbReference type="Pfam" id="PF14492">
    <property type="entry name" value="EFG_III"/>
    <property type="match status" value="1"/>
</dbReference>
<dbReference type="Pfam" id="PF00009">
    <property type="entry name" value="GTP_EFTU"/>
    <property type="match status" value="1"/>
</dbReference>
<dbReference type="FunFam" id="3.30.230.10:FF:000003">
    <property type="entry name" value="Elongation factor G"/>
    <property type="match status" value="1"/>
</dbReference>
<dbReference type="InterPro" id="IPR027417">
    <property type="entry name" value="P-loop_NTPase"/>
</dbReference>
<reference evidence="5" key="1">
    <citation type="submission" date="2018-06" db="EMBL/GenBank/DDBJ databases">
        <authorList>
            <person name="Zhirakovskaya E."/>
        </authorList>
    </citation>
    <scope>NUCLEOTIDE SEQUENCE</scope>
</reference>
<dbReference type="InterPro" id="IPR035647">
    <property type="entry name" value="EFG_III/V"/>
</dbReference>
<evidence type="ECO:0000256" key="1">
    <source>
        <dbReference type="ARBA" id="ARBA00005870"/>
    </source>
</evidence>
<dbReference type="SUPFAM" id="SSF52540">
    <property type="entry name" value="P-loop containing nucleoside triphosphate hydrolases"/>
    <property type="match status" value="1"/>
</dbReference>
<dbReference type="InterPro" id="IPR041095">
    <property type="entry name" value="EFG_II"/>
</dbReference>
<evidence type="ECO:0000259" key="4">
    <source>
        <dbReference type="PROSITE" id="PS51722"/>
    </source>
</evidence>
<dbReference type="PRINTS" id="PR00315">
    <property type="entry name" value="ELONGATNFCT"/>
</dbReference>
<keyword evidence="5" id="KW-0251">Elongation factor</keyword>
<dbReference type="Gene3D" id="3.30.230.10">
    <property type="match status" value="1"/>
</dbReference>
<dbReference type="CDD" id="cd03713">
    <property type="entry name" value="EFG_mtEFG_C"/>
    <property type="match status" value="1"/>
</dbReference>
<dbReference type="Pfam" id="PF03764">
    <property type="entry name" value="EFG_IV"/>
    <property type="match status" value="1"/>
</dbReference>
<dbReference type="InterPro" id="IPR005517">
    <property type="entry name" value="Transl_elong_EFG/EF2_IV"/>
</dbReference>
<dbReference type="NCBIfam" id="NF009381">
    <property type="entry name" value="PRK12740.1-5"/>
    <property type="match status" value="1"/>
</dbReference>
<dbReference type="NCBIfam" id="NF009891">
    <property type="entry name" value="PRK13351.1-1"/>
    <property type="match status" value="1"/>
</dbReference>
<keyword evidence="2" id="KW-0547">Nucleotide-binding</keyword>
<evidence type="ECO:0000313" key="5">
    <source>
        <dbReference type="EMBL" id="VAX20150.1"/>
    </source>
</evidence>
<keyword evidence="3" id="KW-0342">GTP-binding</keyword>
<dbReference type="PANTHER" id="PTHR43261">
    <property type="entry name" value="TRANSLATION ELONGATION FACTOR G-RELATED"/>
    <property type="match status" value="1"/>
</dbReference>
<dbReference type="AlphaFoldDB" id="A0A3B1CBK2"/>
<dbReference type="Gene3D" id="3.30.70.240">
    <property type="match status" value="1"/>
</dbReference>
<dbReference type="SUPFAM" id="SSF50447">
    <property type="entry name" value="Translation proteins"/>
    <property type="match status" value="1"/>
</dbReference>
<dbReference type="InterPro" id="IPR000795">
    <property type="entry name" value="T_Tr_GTP-bd_dom"/>
</dbReference>
<dbReference type="EMBL" id="UOGC01000100">
    <property type="protein sequence ID" value="VAX20150.1"/>
    <property type="molecule type" value="Genomic_DNA"/>
</dbReference>
<accession>A0A3B1CBK2</accession>
<dbReference type="CDD" id="cd04088">
    <property type="entry name" value="EFG_mtEFG_II"/>
    <property type="match status" value="1"/>
</dbReference>
<dbReference type="NCBIfam" id="NF009379">
    <property type="entry name" value="PRK12740.1-3"/>
    <property type="match status" value="1"/>
</dbReference>
<gene>
    <name evidence="5" type="ORF">MNBD_NITROSPINAE01-699</name>
</gene>
<dbReference type="InterPro" id="IPR014721">
    <property type="entry name" value="Ribsml_uS5_D2-typ_fold_subgr"/>
</dbReference>
<dbReference type="Pfam" id="PF00679">
    <property type="entry name" value="EFG_C"/>
    <property type="match status" value="1"/>
</dbReference>
<dbReference type="Pfam" id="PF22042">
    <property type="entry name" value="EF-G_D2"/>
    <property type="match status" value="1"/>
</dbReference>
<dbReference type="SMART" id="SM00889">
    <property type="entry name" value="EFG_IV"/>
    <property type="match status" value="1"/>
</dbReference>
<comment type="similarity">
    <text evidence="1">Belongs to the TRAFAC class translation factor GTPase superfamily. Classic translation factor GTPase family. EF-G/EF-2 subfamily.</text>
</comment>
<dbReference type="PROSITE" id="PS51722">
    <property type="entry name" value="G_TR_2"/>
    <property type="match status" value="1"/>
</dbReference>
<dbReference type="CDD" id="cd01434">
    <property type="entry name" value="EFG_mtEFG1_IV"/>
    <property type="match status" value="1"/>
</dbReference>
<dbReference type="FunFam" id="3.30.70.870:FF:000002">
    <property type="entry name" value="Translation elongation factor 2"/>
    <property type="match status" value="1"/>
</dbReference>
<sequence length="688" mass="74784">MKTFLPEKIRNIGIIAHSGAGKTSLAEAMLYDSGASTRLGTVQEGNTIMDADPEEVKRQISISTSIASCEWKMHKINILDTPGDQNFVPDTLFSMSAMDSALVIVSAVSGIKAQTEKVWEWACAHSLSRVIFINKMDNERASYETAFGQIDSVFHQKTLKFTLPIGAGPAFNGVVDLLYMKAYIYEKDGEGTFGVESIPDNLLQWAEKERRELVESVAETDEELLEKYMEDETLSDEDLFAGLRKAIVAGVVVPVLCGSATNNIVVRKTLDTIVNFLPSPLDVYKRSGEDDAGNAIDIEPNPKGPMVAQVFKTVADKFAGKLSLLRVYSGLLGSDCNVVNASKNEKEHVGSLLSLQGKKQVPVKEAVLGDIVAVGKLKSVTTGDTICDLRSKVILKKTEAPKPVIAYALEPKSKSDDEKIGAALNRLVDEDPTLKVEMDSQTGELIVSGMGEIHIEVVMSKLKEKFGLEADIKPPRIAYKETIHSKAKGHGRLKKQSGGHGQFADCRIELEPAVNGKEFEFINAIVGGAIPKQYIPGVEKGVREAMQTGVLAGFPVVGCKVTLYDGKFHDVDSSEMAFKIAGAQAFREAFMLAKPVLLEPVMEIEVVAPDECMGDVVADLNRRRGRVLGMGVMGGQQQVKAQAPMAEVLKYAPGLRSITGGRGQFTMHFGSYEEVPSHLSQKIIDETI</sequence>
<dbReference type="FunFam" id="3.30.70.240:FF:000001">
    <property type="entry name" value="Elongation factor G"/>
    <property type="match status" value="1"/>
</dbReference>
<dbReference type="GO" id="GO:0032790">
    <property type="term" value="P:ribosome disassembly"/>
    <property type="evidence" value="ECO:0007669"/>
    <property type="project" value="TreeGrafter"/>
</dbReference>
<dbReference type="InterPro" id="IPR047872">
    <property type="entry name" value="EFG_IV"/>
</dbReference>
<dbReference type="SUPFAM" id="SSF54980">
    <property type="entry name" value="EF-G C-terminal domain-like"/>
    <property type="match status" value="2"/>
</dbReference>